<dbReference type="RefSeq" id="WP_267222899.1">
    <property type="nucleotide sequence ID" value="NZ_JAPCWC010000018.1"/>
</dbReference>
<organism evidence="1 2">
    <name type="scientific">Novosphingobium clariflavum</name>
    <dbReference type="NCBI Taxonomy" id="2029884"/>
    <lineage>
        <taxon>Bacteria</taxon>
        <taxon>Pseudomonadati</taxon>
        <taxon>Pseudomonadota</taxon>
        <taxon>Alphaproteobacteria</taxon>
        <taxon>Sphingomonadales</taxon>
        <taxon>Sphingomonadaceae</taxon>
        <taxon>Novosphingobium</taxon>
    </lineage>
</organism>
<evidence type="ECO:0000313" key="2">
    <source>
        <dbReference type="Proteomes" id="UP001589858"/>
    </source>
</evidence>
<gene>
    <name evidence="1" type="ORF">ACFFF8_00360</name>
</gene>
<keyword evidence="2" id="KW-1185">Reference proteome</keyword>
<proteinExistence type="predicted"/>
<sequence>MSGFVAMERGALDHPLLKDAERFRAWFWIVSKACWKPTPYDVNGKIISLDRGQLCASRSQLADPCHSLRP</sequence>
<comment type="caution">
    <text evidence="1">The sequence shown here is derived from an EMBL/GenBank/DDBJ whole genome shotgun (WGS) entry which is preliminary data.</text>
</comment>
<name>A0ABV6S1D2_9SPHN</name>
<dbReference type="Proteomes" id="UP001589858">
    <property type="component" value="Unassembled WGS sequence"/>
</dbReference>
<reference evidence="1 2" key="1">
    <citation type="submission" date="2024-09" db="EMBL/GenBank/DDBJ databases">
        <authorList>
            <person name="Sun Q."/>
            <person name="Mori K."/>
        </authorList>
    </citation>
    <scope>NUCLEOTIDE SEQUENCE [LARGE SCALE GENOMIC DNA]</scope>
    <source>
        <strain evidence="1 2">CICC 11035S</strain>
    </source>
</reference>
<protein>
    <submittedName>
        <fullName evidence="1">Uncharacterized protein</fullName>
    </submittedName>
</protein>
<accession>A0ABV6S1D2</accession>
<evidence type="ECO:0000313" key="1">
    <source>
        <dbReference type="EMBL" id="MFC0683039.1"/>
    </source>
</evidence>
<dbReference type="EMBL" id="JBHLTM010000002">
    <property type="protein sequence ID" value="MFC0683039.1"/>
    <property type="molecule type" value="Genomic_DNA"/>
</dbReference>